<name>A0AAW2HI61_9NEOP</name>
<comment type="caution">
    <text evidence="2">The sequence shown here is derived from an EMBL/GenBank/DDBJ whole genome shotgun (WGS) entry which is preliminary data.</text>
</comment>
<feature type="region of interest" description="Disordered" evidence="1">
    <location>
        <begin position="20"/>
        <end position="82"/>
    </location>
</feature>
<feature type="compositionally biased region" description="Basic and acidic residues" evidence="1">
    <location>
        <begin position="72"/>
        <end position="82"/>
    </location>
</feature>
<sequence length="82" mass="9219">MVQGRNRLADIQLRRAVETAEGGEALVGRERPHRKGLLQGERRPGSADDRERQGPGRRNLPLQGGLQEVPDEEHQSQPDRHP</sequence>
<dbReference type="AlphaFoldDB" id="A0AAW2HI61"/>
<dbReference type="EMBL" id="JARGDH010000004">
    <property type="protein sequence ID" value="KAL0269231.1"/>
    <property type="molecule type" value="Genomic_DNA"/>
</dbReference>
<evidence type="ECO:0000313" key="2">
    <source>
        <dbReference type="EMBL" id="KAL0269231.1"/>
    </source>
</evidence>
<proteinExistence type="predicted"/>
<evidence type="ECO:0000256" key="1">
    <source>
        <dbReference type="SAM" id="MobiDB-lite"/>
    </source>
</evidence>
<reference evidence="2" key="1">
    <citation type="journal article" date="2024" name="Gigascience">
        <title>Chromosome-level genome of the poultry shaft louse Menopon gallinae provides insight into the host-switching and adaptive evolution of parasitic lice.</title>
        <authorList>
            <person name="Xu Y."/>
            <person name="Ma L."/>
            <person name="Liu S."/>
            <person name="Liang Y."/>
            <person name="Liu Q."/>
            <person name="He Z."/>
            <person name="Tian L."/>
            <person name="Duan Y."/>
            <person name="Cai W."/>
            <person name="Li H."/>
            <person name="Song F."/>
        </authorList>
    </citation>
    <scope>NUCLEOTIDE SEQUENCE</scope>
    <source>
        <strain evidence="2">Cailab_2023a</strain>
    </source>
</reference>
<protein>
    <submittedName>
        <fullName evidence="2">Uncharacterized protein</fullName>
    </submittedName>
</protein>
<feature type="compositionally biased region" description="Basic and acidic residues" evidence="1">
    <location>
        <begin position="40"/>
        <end position="54"/>
    </location>
</feature>
<accession>A0AAW2HI61</accession>
<organism evidence="2">
    <name type="scientific">Menopon gallinae</name>
    <name type="common">poultry shaft louse</name>
    <dbReference type="NCBI Taxonomy" id="328185"/>
    <lineage>
        <taxon>Eukaryota</taxon>
        <taxon>Metazoa</taxon>
        <taxon>Ecdysozoa</taxon>
        <taxon>Arthropoda</taxon>
        <taxon>Hexapoda</taxon>
        <taxon>Insecta</taxon>
        <taxon>Pterygota</taxon>
        <taxon>Neoptera</taxon>
        <taxon>Paraneoptera</taxon>
        <taxon>Psocodea</taxon>
        <taxon>Troctomorpha</taxon>
        <taxon>Phthiraptera</taxon>
        <taxon>Amblycera</taxon>
        <taxon>Menoponidae</taxon>
        <taxon>Menopon</taxon>
    </lineage>
</organism>
<gene>
    <name evidence="2" type="ORF">PYX00_007035</name>
</gene>